<dbReference type="EnsemblMetazoa" id="XM_024225660.1">
    <property type="protein sequence ID" value="XP_024081428.1"/>
    <property type="gene ID" value="LOC106665569"/>
</dbReference>
<dbReference type="SUPFAM" id="SSF53098">
    <property type="entry name" value="Ribonuclease H-like"/>
    <property type="match status" value="1"/>
</dbReference>
<dbReference type="OrthoDB" id="8064596at2759"/>
<keyword evidence="2" id="KW-1185">Reference proteome</keyword>
<dbReference type="RefSeq" id="XP_024081428.1">
    <property type="nucleotide sequence ID" value="XM_024225660.1"/>
</dbReference>
<accession>A0A8I6SG90</accession>
<dbReference type="KEGG" id="clec:106665569"/>
<evidence type="ECO:0000313" key="2">
    <source>
        <dbReference type="Proteomes" id="UP000494040"/>
    </source>
</evidence>
<dbReference type="Proteomes" id="UP000494040">
    <property type="component" value="Unassembled WGS sequence"/>
</dbReference>
<sequence>MHFLVFTVKPTPFHHYKLSPTSPPLLSPKANCQLQLAKLKKENTPPYVYKQKFLEILANLPQATLAFTDGSKSSNGVGAAFTSNDRKYLCSLSPMCSNFSAELVAIHKCIHLNCPTAKKWGDTIALPLWWSQLQHVFFLSSVHPLLLL</sequence>
<dbReference type="GeneID" id="106665569"/>
<dbReference type="InterPro" id="IPR036397">
    <property type="entry name" value="RNaseH_sf"/>
</dbReference>
<dbReference type="AlphaFoldDB" id="A0A8I6SG90"/>
<dbReference type="InterPro" id="IPR012337">
    <property type="entry name" value="RNaseH-like_sf"/>
</dbReference>
<dbReference type="Gene3D" id="3.30.420.10">
    <property type="entry name" value="Ribonuclease H-like superfamily/Ribonuclease H"/>
    <property type="match status" value="1"/>
</dbReference>
<dbReference type="GO" id="GO:0003676">
    <property type="term" value="F:nucleic acid binding"/>
    <property type="evidence" value="ECO:0007669"/>
    <property type="project" value="InterPro"/>
</dbReference>
<proteinExistence type="predicted"/>
<evidence type="ECO:0000313" key="1">
    <source>
        <dbReference type="EnsemblMetazoa" id="XP_024081428.1"/>
    </source>
</evidence>
<organism evidence="1 2">
    <name type="scientific">Cimex lectularius</name>
    <name type="common">Bed bug</name>
    <name type="synonym">Acanthia lectularia</name>
    <dbReference type="NCBI Taxonomy" id="79782"/>
    <lineage>
        <taxon>Eukaryota</taxon>
        <taxon>Metazoa</taxon>
        <taxon>Ecdysozoa</taxon>
        <taxon>Arthropoda</taxon>
        <taxon>Hexapoda</taxon>
        <taxon>Insecta</taxon>
        <taxon>Pterygota</taxon>
        <taxon>Neoptera</taxon>
        <taxon>Paraneoptera</taxon>
        <taxon>Hemiptera</taxon>
        <taxon>Heteroptera</taxon>
        <taxon>Panheteroptera</taxon>
        <taxon>Cimicomorpha</taxon>
        <taxon>Cimicidae</taxon>
        <taxon>Cimex</taxon>
    </lineage>
</organism>
<name>A0A8I6SG90_CIMLE</name>
<protein>
    <submittedName>
        <fullName evidence="1">Uncharacterized protein</fullName>
    </submittedName>
</protein>
<reference evidence="1" key="1">
    <citation type="submission" date="2022-01" db="UniProtKB">
        <authorList>
            <consortium name="EnsemblMetazoa"/>
        </authorList>
    </citation>
    <scope>IDENTIFICATION</scope>
</reference>